<evidence type="ECO:0000256" key="9">
    <source>
        <dbReference type="ARBA" id="ARBA00022857"/>
    </source>
</evidence>
<evidence type="ECO:0000256" key="10">
    <source>
        <dbReference type="ARBA" id="ARBA00022960"/>
    </source>
</evidence>
<reference evidence="18 19" key="1">
    <citation type="journal article" date="2015" name="Nature">
        <title>rRNA introns, odd ribosomes, and small enigmatic genomes across a large radiation of phyla.</title>
        <authorList>
            <person name="Brown C.T."/>
            <person name="Hug L.A."/>
            <person name="Thomas B.C."/>
            <person name="Sharon I."/>
            <person name="Castelle C.J."/>
            <person name="Singh A."/>
            <person name="Wilkins M.J."/>
            <person name="Williams K.H."/>
            <person name="Banfield J.F."/>
        </authorList>
    </citation>
    <scope>NUCLEOTIDE SEQUENCE [LARGE SCALE GENOMIC DNA]</scope>
</reference>
<dbReference type="EMBL" id="LCLM01000007">
    <property type="protein sequence ID" value="KKU17540.1"/>
    <property type="molecule type" value="Genomic_DNA"/>
</dbReference>
<evidence type="ECO:0000256" key="16">
    <source>
        <dbReference type="HAMAP-Rule" id="MF_00037"/>
    </source>
</evidence>
<dbReference type="GO" id="GO:0008360">
    <property type="term" value="P:regulation of cell shape"/>
    <property type="evidence" value="ECO:0007669"/>
    <property type="project" value="UniProtKB-KW"/>
</dbReference>
<dbReference type="InterPro" id="IPR016166">
    <property type="entry name" value="FAD-bd_PCMH"/>
</dbReference>
<feature type="active site" evidence="16">
    <location>
        <position position="337"/>
    </location>
</feature>
<keyword evidence="14 16" id="KW-0961">Cell wall biogenesis/degradation</keyword>
<evidence type="ECO:0000259" key="17">
    <source>
        <dbReference type="PROSITE" id="PS51387"/>
    </source>
</evidence>
<keyword evidence="11 16" id="KW-0573">Peptidoglycan synthesis</keyword>
<keyword evidence="10 16" id="KW-0133">Cell shape</keyword>
<dbReference type="InterPro" id="IPR011601">
    <property type="entry name" value="MurB_C"/>
</dbReference>
<sequence>MDTKTFTKVKNVEFRQLTTFRIGGRIKHFFEVKTKKEVVSAVSFAKKNKLPIFIIGGGSDILVSDKPYQGVVIRYVGESISFKQNSVTVKAGVVWDKLVEETVNKGLQGIECLSGIPGSVGGAPIQNIGAYGQELKDTFVGLTAYDIKKEKFVTFNKTDCEFGYRESFFKKPAGWQKFIITDVTLSLKKDALPEIKYDSLKNYLHQKNIDNPSLIQVRQAVLKIRETKFEDPKDVGNAGSFFKNPIINEEKAKFLRQMFSNVPCRLQEDGNYKCSAGWLIEQAGWKGKSFAGAQVSPRHALVLVNPEGKATAREVKELAEKISQDVYKKFGIKLEPEVQYIGFG</sequence>
<organism evidence="18 19">
    <name type="scientific">Candidatus Woesebacteria bacterium GW2011_GWC2_45_9</name>
    <dbReference type="NCBI Taxonomy" id="1618589"/>
    <lineage>
        <taxon>Bacteria</taxon>
        <taxon>Candidatus Woeseibacteriota</taxon>
    </lineage>
</organism>
<dbReference type="Proteomes" id="UP000034922">
    <property type="component" value="Unassembled WGS sequence"/>
</dbReference>
<evidence type="ECO:0000256" key="5">
    <source>
        <dbReference type="ARBA" id="ARBA00022490"/>
    </source>
</evidence>
<protein>
    <recommendedName>
        <fullName evidence="16">UDP-N-acetylenolpyruvoylglucosamine reductase</fullName>
        <ecNumber evidence="16">1.3.1.98</ecNumber>
    </recommendedName>
    <alternativeName>
        <fullName evidence="16">UDP-N-acetylmuramate dehydrogenase</fullName>
    </alternativeName>
</protein>
<dbReference type="EC" id="1.3.1.98" evidence="16"/>
<dbReference type="Pfam" id="PF02873">
    <property type="entry name" value="MurB_C"/>
    <property type="match status" value="1"/>
</dbReference>
<dbReference type="InterPro" id="IPR006094">
    <property type="entry name" value="Oxid_FAD_bind_N"/>
</dbReference>
<keyword evidence="6 16" id="KW-0132">Cell division</keyword>
<feature type="active site" evidence="16">
    <location>
        <position position="165"/>
    </location>
</feature>
<name>A0A0G1R9E6_9BACT</name>
<evidence type="ECO:0000313" key="18">
    <source>
        <dbReference type="EMBL" id="KKU17540.1"/>
    </source>
</evidence>
<evidence type="ECO:0000256" key="13">
    <source>
        <dbReference type="ARBA" id="ARBA00023306"/>
    </source>
</evidence>
<keyword evidence="5 16" id="KW-0963">Cytoplasm</keyword>
<comment type="caution">
    <text evidence="18">The sequence shown here is derived from an EMBL/GenBank/DDBJ whole genome shotgun (WGS) entry which is preliminary data.</text>
</comment>
<comment type="cofactor">
    <cofactor evidence="1 16">
        <name>FAD</name>
        <dbReference type="ChEBI" id="CHEBI:57692"/>
    </cofactor>
</comment>
<evidence type="ECO:0000256" key="2">
    <source>
        <dbReference type="ARBA" id="ARBA00003921"/>
    </source>
</evidence>
<evidence type="ECO:0000256" key="12">
    <source>
        <dbReference type="ARBA" id="ARBA00023002"/>
    </source>
</evidence>
<dbReference type="Gene3D" id="3.30.43.10">
    <property type="entry name" value="Uridine Diphospho-n-acetylenolpyruvylglucosamine Reductase, domain 2"/>
    <property type="match status" value="1"/>
</dbReference>
<dbReference type="NCBIfam" id="NF010478">
    <property type="entry name" value="PRK13903.1"/>
    <property type="match status" value="1"/>
</dbReference>
<feature type="active site" description="Proton donor" evidence="16">
    <location>
        <position position="240"/>
    </location>
</feature>
<dbReference type="PANTHER" id="PTHR21071:SF4">
    <property type="entry name" value="UDP-N-ACETYLENOLPYRUVOYLGLUCOSAMINE REDUCTASE"/>
    <property type="match status" value="1"/>
</dbReference>
<dbReference type="AlphaFoldDB" id="A0A0G1R9E6"/>
<evidence type="ECO:0000256" key="4">
    <source>
        <dbReference type="ARBA" id="ARBA00004752"/>
    </source>
</evidence>
<comment type="similarity">
    <text evidence="16">Belongs to the MurB family.</text>
</comment>
<dbReference type="NCBIfam" id="TIGR00179">
    <property type="entry name" value="murB"/>
    <property type="match status" value="1"/>
</dbReference>
<evidence type="ECO:0000256" key="15">
    <source>
        <dbReference type="ARBA" id="ARBA00048914"/>
    </source>
</evidence>
<dbReference type="InterPro" id="IPR036318">
    <property type="entry name" value="FAD-bd_PCMH-like_sf"/>
</dbReference>
<accession>A0A0G1R9E6</accession>
<dbReference type="GO" id="GO:0009252">
    <property type="term" value="P:peptidoglycan biosynthetic process"/>
    <property type="evidence" value="ECO:0007669"/>
    <property type="project" value="UniProtKB-UniRule"/>
</dbReference>
<dbReference type="GO" id="GO:0008762">
    <property type="term" value="F:UDP-N-acetylmuramate dehydrogenase activity"/>
    <property type="evidence" value="ECO:0007669"/>
    <property type="project" value="UniProtKB-UniRule"/>
</dbReference>
<evidence type="ECO:0000256" key="14">
    <source>
        <dbReference type="ARBA" id="ARBA00023316"/>
    </source>
</evidence>
<dbReference type="InterPro" id="IPR036635">
    <property type="entry name" value="MurB_C_sf"/>
</dbReference>
<dbReference type="SUPFAM" id="SSF56176">
    <property type="entry name" value="FAD-binding/transporter-associated domain-like"/>
    <property type="match status" value="1"/>
</dbReference>
<keyword evidence="9 16" id="KW-0521">NADP</keyword>
<dbReference type="InterPro" id="IPR003170">
    <property type="entry name" value="MurB"/>
</dbReference>
<dbReference type="NCBIfam" id="NF000755">
    <property type="entry name" value="PRK00046.1"/>
    <property type="match status" value="1"/>
</dbReference>
<dbReference type="GO" id="GO:0071949">
    <property type="term" value="F:FAD binding"/>
    <property type="evidence" value="ECO:0007669"/>
    <property type="project" value="InterPro"/>
</dbReference>
<dbReference type="Gene3D" id="3.30.465.10">
    <property type="match status" value="1"/>
</dbReference>
<evidence type="ECO:0000256" key="7">
    <source>
        <dbReference type="ARBA" id="ARBA00022630"/>
    </source>
</evidence>
<evidence type="ECO:0000256" key="11">
    <source>
        <dbReference type="ARBA" id="ARBA00022984"/>
    </source>
</evidence>
<feature type="domain" description="FAD-binding PCMH-type" evidence="17">
    <location>
        <begin position="22"/>
        <end position="190"/>
    </location>
</feature>
<keyword evidence="13 16" id="KW-0131">Cell cycle</keyword>
<dbReference type="GO" id="GO:0071555">
    <property type="term" value="P:cell wall organization"/>
    <property type="evidence" value="ECO:0007669"/>
    <property type="project" value="UniProtKB-KW"/>
</dbReference>
<comment type="catalytic activity">
    <reaction evidence="15 16">
        <text>UDP-N-acetyl-alpha-D-muramate + NADP(+) = UDP-N-acetyl-3-O-(1-carboxyvinyl)-alpha-D-glucosamine + NADPH + H(+)</text>
        <dbReference type="Rhea" id="RHEA:12248"/>
        <dbReference type="ChEBI" id="CHEBI:15378"/>
        <dbReference type="ChEBI" id="CHEBI:57783"/>
        <dbReference type="ChEBI" id="CHEBI:58349"/>
        <dbReference type="ChEBI" id="CHEBI:68483"/>
        <dbReference type="ChEBI" id="CHEBI:70757"/>
        <dbReference type="EC" id="1.3.1.98"/>
    </reaction>
</comment>
<evidence type="ECO:0000256" key="1">
    <source>
        <dbReference type="ARBA" id="ARBA00001974"/>
    </source>
</evidence>
<comment type="function">
    <text evidence="2 16">Cell wall formation.</text>
</comment>
<comment type="pathway">
    <text evidence="4 16">Cell wall biogenesis; peptidoglycan biosynthesis.</text>
</comment>
<dbReference type="SUPFAM" id="SSF56194">
    <property type="entry name" value="Uridine diphospho-N-Acetylenolpyruvylglucosamine reductase, MurB, C-terminal domain"/>
    <property type="match status" value="1"/>
</dbReference>
<dbReference type="GO" id="GO:0005829">
    <property type="term" value="C:cytosol"/>
    <property type="evidence" value="ECO:0007669"/>
    <property type="project" value="TreeGrafter"/>
</dbReference>
<keyword evidence="8 16" id="KW-0274">FAD</keyword>
<dbReference type="PATRIC" id="fig|1618589.3.peg.157"/>
<evidence type="ECO:0000256" key="8">
    <source>
        <dbReference type="ARBA" id="ARBA00022827"/>
    </source>
</evidence>
<dbReference type="GO" id="GO:0051301">
    <property type="term" value="P:cell division"/>
    <property type="evidence" value="ECO:0007669"/>
    <property type="project" value="UniProtKB-KW"/>
</dbReference>
<proteinExistence type="inferred from homology"/>
<dbReference type="PANTHER" id="PTHR21071">
    <property type="entry name" value="UDP-N-ACETYLENOLPYRUVOYLGLUCOSAMINE REDUCTASE"/>
    <property type="match status" value="1"/>
</dbReference>
<dbReference type="HAMAP" id="MF_00037">
    <property type="entry name" value="MurB"/>
    <property type="match status" value="1"/>
</dbReference>
<dbReference type="PROSITE" id="PS51387">
    <property type="entry name" value="FAD_PCMH"/>
    <property type="match status" value="1"/>
</dbReference>
<comment type="subcellular location">
    <subcellularLocation>
        <location evidence="3 16">Cytoplasm</location>
    </subcellularLocation>
</comment>
<dbReference type="STRING" id="1618589.UX25_C0007G0009"/>
<keyword evidence="7 16" id="KW-0285">Flavoprotein</keyword>
<evidence type="ECO:0000256" key="6">
    <source>
        <dbReference type="ARBA" id="ARBA00022618"/>
    </source>
</evidence>
<evidence type="ECO:0000313" key="19">
    <source>
        <dbReference type="Proteomes" id="UP000034922"/>
    </source>
</evidence>
<dbReference type="InterPro" id="IPR016169">
    <property type="entry name" value="FAD-bd_PCMH_sub2"/>
</dbReference>
<dbReference type="Gene3D" id="3.90.78.10">
    <property type="entry name" value="UDP-N-acetylenolpyruvoylglucosamine reductase, C-terminal domain"/>
    <property type="match status" value="1"/>
</dbReference>
<dbReference type="UniPathway" id="UPA00219"/>
<dbReference type="InterPro" id="IPR016167">
    <property type="entry name" value="FAD-bd_PCMH_sub1"/>
</dbReference>
<evidence type="ECO:0000256" key="3">
    <source>
        <dbReference type="ARBA" id="ARBA00004496"/>
    </source>
</evidence>
<keyword evidence="12 16" id="KW-0560">Oxidoreductase</keyword>
<dbReference type="Pfam" id="PF01565">
    <property type="entry name" value="FAD_binding_4"/>
    <property type="match status" value="1"/>
</dbReference>
<gene>
    <name evidence="16" type="primary">murB</name>
    <name evidence="18" type="ORF">UX25_C0007G0009</name>
</gene>